<dbReference type="AlphaFoldDB" id="A0A4Q9ME68"/>
<accession>A0A4Q9ME68</accession>
<sequence>MRCHSCAYASQTGGRTIHFNKAGILISLLPSVICARLWAMNVSACPSTMVTLRSCIPAPTSYGVA</sequence>
<dbReference type="Proteomes" id="UP000292957">
    <property type="component" value="Unassembled WGS sequence"/>
</dbReference>
<organism evidence="1">
    <name type="scientific">Dichomitus squalens</name>
    <dbReference type="NCBI Taxonomy" id="114155"/>
    <lineage>
        <taxon>Eukaryota</taxon>
        <taxon>Fungi</taxon>
        <taxon>Dikarya</taxon>
        <taxon>Basidiomycota</taxon>
        <taxon>Agaricomycotina</taxon>
        <taxon>Agaricomycetes</taxon>
        <taxon>Polyporales</taxon>
        <taxon>Polyporaceae</taxon>
        <taxon>Dichomitus</taxon>
    </lineage>
</organism>
<reference evidence="1" key="1">
    <citation type="submission" date="2019-01" db="EMBL/GenBank/DDBJ databases">
        <title>Draft genome sequences of three monokaryotic isolates of the white-rot basidiomycete fungus Dichomitus squalens.</title>
        <authorList>
            <consortium name="DOE Joint Genome Institute"/>
            <person name="Lopez S.C."/>
            <person name="Andreopoulos B."/>
            <person name="Pangilinan J."/>
            <person name="Lipzen A."/>
            <person name="Riley R."/>
            <person name="Ahrendt S."/>
            <person name="Ng V."/>
            <person name="Barry K."/>
            <person name="Daum C."/>
            <person name="Grigoriev I.V."/>
            <person name="Hilden K.S."/>
            <person name="Makela M.R."/>
            <person name="de Vries R.P."/>
        </authorList>
    </citation>
    <scope>NUCLEOTIDE SEQUENCE [LARGE SCALE GENOMIC DNA]</scope>
    <source>
        <strain evidence="1">OM18370.1</strain>
    </source>
</reference>
<protein>
    <submittedName>
        <fullName evidence="1">Uncharacterized protein</fullName>
    </submittedName>
</protein>
<proteinExistence type="predicted"/>
<evidence type="ECO:0000313" key="1">
    <source>
        <dbReference type="EMBL" id="TBU25615.1"/>
    </source>
</evidence>
<name>A0A4Q9ME68_9APHY</name>
<gene>
    <name evidence="1" type="ORF">BD311DRAFT_764249</name>
</gene>
<dbReference type="EMBL" id="ML143458">
    <property type="protein sequence ID" value="TBU25615.1"/>
    <property type="molecule type" value="Genomic_DNA"/>
</dbReference>